<feature type="compositionally biased region" description="Basic and acidic residues" evidence="1">
    <location>
        <begin position="62"/>
        <end position="73"/>
    </location>
</feature>
<reference evidence="2 3" key="1">
    <citation type="submission" date="2016-06" db="EMBL/GenBank/DDBJ databases">
        <title>Comparative genomics of the ectomycorrhizal sister species Rhizopogon vinicolor and Rhizopogon vesiculosus (Basidiomycota: Boletales) reveals a divergence of the mating type B locus.</title>
        <authorList>
            <consortium name="DOE Joint Genome Institute"/>
            <person name="Mujic A.B."/>
            <person name="Kuo A."/>
            <person name="Tritt A."/>
            <person name="Lipzen A."/>
            <person name="Chen C."/>
            <person name="Johnson J."/>
            <person name="Sharma A."/>
            <person name="Barry K."/>
            <person name="Grigoriev I.V."/>
            <person name="Spatafora J.W."/>
        </authorList>
    </citation>
    <scope>NUCLEOTIDE SEQUENCE [LARGE SCALE GENOMIC DNA]</scope>
    <source>
        <strain evidence="2 3">AM-OR11-026</strain>
    </source>
</reference>
<organism evidence="2 3">
    <name type="scientific">Rhizopogon vinicolor AM-OR11-026</name>
    <dbReference type="NCBI Taxonomy" id="1314800"/>
    <lineage>
        <taxon>Eukaryota</taxon>
        <taxon>Fungi</taxon>
        <taxon>Dikarya</taxon>
        <taxon>Basidiomycota</taxon>
        <taxon>Agaricomycotina</taxon>
        <taxon>Agaricomycetes</taxon>
        <taxon>Agaricomycetidae</taxon>
        <taxon>Boletales</taxon>
        <taxon>Suillineae</taxon>
        <taxon>Rhizopogonaceae</taxon>
        <taxon>Rhizopogon</taxon>
    </lineage>
</organism>
<gene>
    <name evidence="2" type="ORF">K503DRAFT_868676</name>
</gene>
<protein>
    <submittedName>
        <fullName evidence="2">Uncharacterized protein</fullName>
    </submittedName>
</protein>
<feature type="compositionally biased region" description="Low complexity" evidence="1">
    <location>
        <begin position="32"/>
        <end position="57"/>
    </location>
</feature>
<dbReference type="AlphaFoldDB" id="A0A1B7MQE7"/>
<feature type="region of interest" description="Disordered" evidence="1">
    <location>
        <begin position="95"/>
        <end position="114"/>
    </location>
</feature>
<feature type="region of interest" description="Disordered" evidence="1">
    <location>
        <begin position="168"/>
        <end position="244"/>
    </location>
</feature>
<dbReference type="OrthoDB" id="2679637at2759"/>
<dbReference type="InParanoid" id="A0A1B7MQE7"/>
<dbReference type="EMBL" id="KV448565">
    <property type="protein sequence ID" value="OAX34807.1"/>
    <property type="molecule type" value="Genomic_DNA"/>
</dbReference>
<dbReference type="STRING" id="1314800.A0A1B7MQE7"/>
<accession>A0A1B7MQE7</accession>
<dbReference type="Proteomes" id="UP000092154">
    <property type="component" value="Unassembled WGS sequence"/>
</dbReference>
<feature type="compositionally biased region" description="Acidic residues" evidence="1">
    <location>
        <begin position="173"/>
        <end position="185"/>
    </location>
</feature>
<evidence type="ECO:0000313" key="2">
    <source>
        <dbReference type="EMBL" id="OAX34807.1"/>
    </source>
</evidence>
<feature type="compositionally biased region" description="Acidic residues" evidence="1">
    <location>
        <begin position="207"/>
        <end position="216"/>
    </location>
</feature>
<feature type="region of interest" description="Disordered" evidence="1">
    <location>
        <begin position="17"/>
        <end position="73"/>
    </location>
</feature>
<evidence type="ECO:0000313" key="3">
    <source>
        <dbReference type="Proteomes" id="UP000092154"/>
    </source>
</evidence>
<sequence>MSMSSISLLTSLAHHGGNMLSERRPSSHHIISHPSNRSRTSTTLKTAKSLSKTQSTAGDASKPNEEPPMKKARIDHLSSHRTDLPKLRTSFSAKDPASLRRAQSLVSQTTTDRDDEDVVKLLDAPDSATGAILASSSQLGTPICHPTRPITAPPDTVAYLRAKRNPLVHDSQDGDDYEEAPDSDDLTQVAEGGDDSSANSPGSSLEDSTDGDDDNDAPGSDDTVVVKGEQVIGSESESDDWQDGREAVTWDIALGSLALCVKV</sequence>
<name>A0A1B7MQE7_9AGAM</name>
<evidence type="ECO:0000256" key="1">
    <source>
        <dbReference type="SAM" id="MobiDB-lite"/>
    </source>
</evidence>
<keyword evidence="3" id="KW-1185">Reference proteome</keyword>
<proteinExistence type="predicted"/>